<proteinExistence type="predicted"/>
<evidence type="ECO:0000313" key="4">
    <source>
        <dbReference type="EMBL" id="AKU19293.1"/>
    </source>
</evidence>
<feature type="domain" description="HTH tetR-type" evidence="3">
    <location>
        <begin position="4"/>
        <end position="63"/>
    </location>
</feature>
<dbReference type="EMBL" id="CP011112">
    <property type="protein sequence ID" value="AKU19293.1"/>
    <property type="molecule type" value="Genomic_DNA"/>
</dbReference>
<feature type="DNA-binding region" description="H-T-H motif" evidence="2">
    <location>
        <begin position="26"/>
        <end position="45"/>
    </location>
</feature>
<organism evidence="4 5">
    <name type="scientific">Luteipulveratus mongoliensis</name>
    <dbReference type="NCBI Taxonomy" id="571913"/>
    <lineage>
        <taxon>Bacteria</taxon>
        <taxon>Bacillati</taxon>
        <taxon>Actinomycetota</taxon>
        <taxon>Actinomycetes</taxon>
        <taxon>Micrococcales</taxon>
        <taxon>Dermacoccaceae</taxon>
        <taxon>Luteipulveratus</taxon>
    </lineage>
</organism>
<dbReference type="InterPro" id="IPR050109">
    <property type="entry name" value="HTH-type_TetR-like_transc_reg"/>
</dbReference>
<protein>
    <recommendedName>
        <fullName evidence="3">HTH tetR-type domain-containing protein</fullName>
    </recommendedName>
</protein>
<dbReference type="KEGG" id="lmoi:VV02_24855"/>
<name>A0A0K1JRT8_9MICO</name>
<dbReference type="PROSITE" id="PS50977">
    <property type="entry name" value="HTH_TETR_2"/>
    <property type="match status" value="1"/>
</dbReference>
<evidence type="ECO:0000256" key="2">
    <source>
        <dbReference type="PROSITE-ProRule" id="PRU00335"/>
    </source>
</evidence>
<dbReference type="InterPro" id="IPR001647">
    <property type="entry name" value="HTH_TetR"/>
</dbReference>
<evidence type="ECO:0000256" key="1">
    <source>
        <dbReference type="ARBA" id="ARBA00023125"/>
    </source>
</evidence>
<keyword evidence="5" id="KW-1185">Reference proteome</keyword>
<dbReference type="PANTHER" id="PTHR30055">
    <property type="entry name" value="HTH-TYPE TRANSCRIPTIONAL REGULATOR RUTR"/>
    <property type="match status" value="1"/>
</dbReference>
<dbReference type="Proteomes" id="UP000066480">
    <property type="component" value="Chromosome"/>
</dbReference>
<dbReference type="PANTHER" id="PTHR30055:SF222">
    <property type="entry name" value="REGULATORY PROTEIN"/>
    <property type="match status" value="1"/>
</dbReference>
<reference evidence="4 5" key="1">
    <citation type="submission" date="2015-03" db="EMBL/GenBank/DDBJ databases">
        <title>Luteipulveratus halotolerans sp. nov., a novel actinobacterium (Dermacoccaceae) from Sarawak, Malaysia.</title>
        <authorList>
            <person name="Juboi H."/>
            <person name="Basik A."/>
            <person name="Shamsul S.S."/>
            <person name="Arnold P."/>
            <person name="Schmitt E.K."/>
            <person name="Sanglier J.-J."/>
            <person name="Yeo T."/>
        </authorList>
    </citation>
    <scope>NUCLEOTIDE SEQUENCE [LARGE SCALE GENOMIC DNA]</scope>
    <source>
        <strain evidence="4 5">MN07-A0370</strain>
    </source>
</reference>
<dbReference type="Gene3D" id="1.10.357.10">
    <property type="entry name" value="Tetracycline Repressor, domain 2"/>
    <property type="match status" value="1"/>
</dbReference>
<dbReference type="OrthoDB" id="3539650at2"/>
<dbReference type="GO" id="GO:0006355">
    <property type="term" value="P:regulation of DNA-templated transcription"/>
    <property type="evidence" value="ECO:0007669"/>
    <property type="project" value="UniProtKB-ARBA"/>
</dbReference>
<dbReference type="AlphaFoldDB" id="A0A0K1JRT8"/>
<evidence type="ECO:0000313" key="5">
    <source>
        <dbReference type="Proteomes" id="UP000066480"/>
    </source>
</evidence>
<evidence type="ECO:0000259" key="3">
    <source>
        <dbReference type="PROSITE" id="PS50977"/>
    </source>
</evidence>
<sequence length="190" mass="20950">MPTEERRQALIDATLRAIREHHCSPSTRQIAQAAGVAEGTIFRVFASKEELLDAAVAAAFDPGPIEEALAEISMELPLRDRLVSVVHLLQRRFSDVFELMGALGMSAPPSEHVNNSRTPERHAILSEQFIDLIRPDADQLRCSPEQAMTYLRLFSFSGSHPKITHGEVLTAEQIVDTILYGVVVDPGGRP</sequence>
<gene>
    <name evidence="4" type="ORF">VV02_24855</name>
</gene>
<dbReference type="PATRIC" id="fig|571913.6.peg.5039"/>
<dbReference type="GO" id="GO:0003677">
    <property type="term" value="F:DNA binding"/>
    <property type="evidence" value="ECO:0007669"/>
    <property type="project" value="UniProtKB-UniRule"/>
</dbReference>
<dbReference type="InterPro" id="IPR009057">
    <property type="entry name" value="Homeodomain-like_sf"/>
</dbReference>
<dbReference type="SUPFAM" id="SSF46689">
    <property type="entry name" value="Homeodomain-like"/>
    <property type="match status" value="1"/>
</dbReference>
<keyword evidence="1 2" id="KW-0238">DNA-binding</keyword>
<dbReference type="Pfam" id="PF00440">
    <property type="entry name" value="TetR_N"/>
    <property type="match status" value="1"/>
</dbReference>
<accession>A0A0K1JRT8</accession>
<dbReference type="STRING" id="571913.VV02_24855"/>